<organism evidence="3 4">
    <name type="scientific">Chaetomium strumarium</name>
    <dbReference type="NCBI Taxonomy" id="1170767"/>
    <lineage>
        <taxon>Eukaryota</taxon>
        <taxon>Fungi</taxon>
        <taxon>Dikarya</taxon>
        <taxon>Ascomycota</taxon>
        <taxon>Pezizomycotina</taxon>
        <taxon>Sordariomycetes</taxon>
        <taxon>Sordariomycetidae</taxon>
        <taxon>Sordariales</taxon>
        <taxon>Chaetomiaceae</taxon>
        <taxon>Chaetomium</taxon>
    </lineage>
</organism>
<keyword evidence="4" id="KW-1185">Reference proteome</keyword>
<protein>
    <recommendedName>
        <fullName evidence="2">DUF7053 domain-containing protein</fullName>
    </recommendedName>
</protein>
<sequence length="222" mass="23793">MSSFLTTTAKMVHSSRLPASTTRAQALAMLADYEFFLSCDPHLQRFELIPPSDATNLNPPLSIPDTVKSQLRSGAPAATSSSPSSQDSDNRTPIMLPTCYRVTDVVHAIPAGIWDTNVVSTYEFTLIRDGIFVRIRSPLSVVIDTFWEIREAAAKDDDGGDKGVGLGGLELVEDMTITCSRLLVGLVKGQCEAGWAGIHAKMIARLEGEVGNKGVGEGIVGE</sequence>
<evidence type="ECO:0000313" key="4">
    <source>
        <dbReference type="Proteomes" id="UP001273166"/>
    </source>
</evidence>
<dbReference type="AlphaFoldDB" id="A0AAJ0H2K8"/>
<proteinExistence type="predicted"/>
<reference evidence="3" key="2">
    <citation type="submission" date="2023-06" db="EMBL/GenBank/DDBJ databases">
        <authorList>
            <consortium name="Lawrence Berkeley National Laboratory"/>
            <person name="Mondo S.J."/>
            <person name="Hensen N."/>
            <person name="Bonometti L."/>
            <person name="Westerberg I."/>
            <person name="Brannstrom I.O."/>
            <person name="Guillou S."/>
            <person name="Cros-Aarteil S."/>
            <person name="Calhoun S."/>
            <person name="Haridas S."/>
            <person name="Kuo A."/>
            <person name="Pangilinan J."/>
            <person name="Riley R."/>
            <person name="Labutti K."/>
            <person name="Andreopoulos B."/>
            <person name="Lipzen A."/>
            <person name="Chen C."/>
            <person name="Yanf M."/>
            <person name="Daum C."/>
            <person name="Ng V."/>
            <person name="Clum A."/>
            <person name="Steindorff A."/>
            <person name="Ohm R."/>
            <person name="Martin F."/>
            <person name="Silar P."/>
            <person name="Natvig D."/>
            <person name="Lalanne C."/>
            <person name="Gautier V."/>
            <person name="Ament-Velasquez S.L."/>
            <person name="Kruys A."/>
            <person name="Hutchinson M.I."/>
            <person name="Powell A.J."/>
            <person name="Barry K."/>
            <person name="Miller A.N."/>
            <person name="Grigoriev I.V."/>
            <person name="Debuchy R."/>
            <person name="Gladieux P."/>
            <person name="Thoren M.H."/>
            <person name="Johannesson H."/>
        </authorList>
    </citation>
    <scope>NUCLEOTIDE SEQUENCE</scope>
    <source>
        <strain evidence="3">CBS 333.67</strain>
    </source>
</reference>
<accession>A0AAJ0H2K8</accession>
<evidence type="ECO:0000313" key="3">
    <source>
        <dbReference type="EMBL" id="KAK3310687.1"/>
    </source>
</evidence>
<feature type="region of interest" description="Disordered" evidence="1">
    <location>
        <begin position="57"/>
        <end position="92"/>
    </location>
</feature>
<dbReference type="GeneID" id="87887246"/>
<dbReference type="Proteomes" id="UP001273166">
    <property type="component" value="Unassembled WGS sequence"/>
</dbReference>
<feature type="compositionally biased region" description="Low complexity" evidence="1">
    <location>
        <begin position="73"/>
        <end position="87"/>
    </location>
</feature>
<name>A0AAJ0H2K8_9PEZI</name>
<dbReference type="PANTHER" id="PTHR38117:SF1">
    <property type="entry name" value="DUF3074 DOMAIN-CONTAINING PROTEIN"/>
    <property type="match status" value="1"/>
</dbReference>
<reference evidence="3" key="1">
    <citation type="journal article" date="2023" name="Mol. Phylogenet. Evol.">
        <title>Genome-scale phylogeny and comparative genomics of the fungal order Sordariales.</title>
        <authorList>
            <person name="Hensen N."/>
            <person name="Bonometti L."/>
            <person name="Westerberg I."/>
            <person name="Brannstrom I.O."/>
            <person name="Guillou S."/>
            <person name="Cros-Aarteil S."/>
            <person name="Calhoun S."/>
            <person name="Haridas S."/>
            <person name="Kuo A."/>
            <person name="Mondo S."/>
            <person name="Pangilinan J."/>
            <person name="Riley R."/>
            <person name="LaButti K."/>
            <person name="Andreopoulos B."/>
            <person name="Lipzen A."/>
            <person name="Chen C."/>
            <person name="Yan M."/>
            <person name="Daum C."/>
            <person name="Ng V."/>
            <person name="Clum A."/>
            <person name="Steindorff A."/>
            <person name="Ohm R.A."/>
            <person name="Martin F."/>
            <person name="Silar P."/>
            <person name="Natvig D.O."/>
            <person name="Lalanne C."/>
            <person name="Gautier V."/>
            <person name="Ament-Velasquez S.L."/>
            <person name="Kruys A."/>
            <person name="Hutchinson M.I."/>
            <person name="Powell A.J."/>
            <person name="Barry K."/>
            <person name="Miller A.N."/>
            <person name="Grigoriev I.V."/>
            <person name="Debuchy R."/>
            <person name="Gladieux P."/>
            <person name="Hiltunen Thoren M."/>
            <person name="Johannesson H."/>
        </authorList>
    </citation>
    <scope>NUCLEOTIDE SEQUENCE</scope>
    <source>
        <strain evidence="3">CBS 333.67</strain>
    </source>
</reference>
<feature type="domain" description="DUF7053" evidence="2">
    <location>
        <begin position="8"/>
        <end position="207"/>
    </location>
</feature>
<dbReference type="EMBL" id="JAUDZG010000001">
    <property type="protein sequence ID" value="KAK3310687.1"/>
    <property type="molecule type" value="Genomic_DNA"/>
</dbReference>
<comment type="caution">
    <text evidence="3">The sequence shown here is derived from an EMBL/GenBank/DDBJ whole genome shotgun (WGS) entry which is preliminary data.</text>
</comment>
<dbReference type="InterPro" id="IPR055481">
    <property type="entry name" value="DUF7053"/>
</dbReference>
<dbReference type="PANTHER" id="PTHR38117">
    <property type="entry name" value="NACHT AND WD40 DOMAIN PROTEIN"/>
    <property type="match status" value="1"/>
</dbReference>
<evidence type="ECO:0000259" key="2">
    <source>
        <dbReference type="Pfam" id="PF23155"/>
    </source>
</evidence>
<dbReference type="RefSeq" id="XP_062726467.1">
    <property type="nucleotide sequence ID" value="XM_062868417.1"/>
</dbReference>
<evidence type="ECO:0000256" key="1">
    <source>
        <dbReference type="SAM" id="MobiDB-lite"/>
    </source>
</evidence>
<dbReference type="Pfam" id="PF23155">
    <property type="entry name" value="DUF7053"/>
    <property type="match status" value="1"/>
</dbReference>
<gene>
    <name evidence="3" type="ORF">B0T15DRAFT_519109</name>
</gene>